<evidence type="ECO:0000313" key="1">
    <source>
        <dbReference type="EMBL" id="MFD2614737.1"/>
    </source>
</evidence>
<dbReference type="RefSeq" id="WP_377605939.1">
    <property type="nucleotide sequence ID" value="NZ_JBHUME010000013.1"/>
</dbReference>
<dbReference type="Proteomes" id="UP001597541">
    <property type="component" value="Unassembled WGS sequence"/>
</dbReference>
<protein>
    <submittedName>
        <fullName evidence="1">Uncharacterized protein</fullName>
    </submittedName>
</protein>
<reference evidence="2" key="1">
    <citation type="journal article" date="2019" name="Int. J. Syst. Evol. Microbiol.">
        <title>The Global Catalogue of Microorganisms (GCM) 10K type strain sequencing project: providing services to taxonomists for standard genome sequencing and annotation.</title>
        <authorList>
            <consortium name="The Broad Institute Genomics Platform"/>
            <consortium name="The Broad Institute Genome Sequencing Center for Infectious Disease"/>
            <person name="Wu L."/>
            <person name="Ma J."/>
        </authorList>
    </citation>
    <scope>NUCLEOTIDE SEQUENCE [LARGE SCALE GENOMIC DNA]</scope>
    <source>
        <strain evidence="2">KCTC 3950</strain>
    </source>
</reference>
<accession>A0ABW5PK55</accession>
<organism evidence="1 2">
    <name type="scientific">Paenibacillus gansuensis</name>
    <dbReference type="NCBI Taxonomy" id="306542"/>
    <lineage>
        <taxon>Bacteria</taxon>
        <taxon>Bacillati</taxon>
        <taxon>Bacillota</taxon>
        <taxon>Bacilli</taxon>
        <taxon>Bacillales</taxon>
        <taxon>Paenibacillaceae</taxon>
        <taxon>Paenibacillus</taxon>
    </lineage>
</organism>
<name>A0ABW5PK55_9BACL</name>
<proteinExistence type="predicted"/>
<comment type="caution">
    <text evidence="1">The sequence shown here is derived from an EMBL/GenBank/DDBJ whole genome shotgun (WGS) entry which is preliminary data.</text>
</comment>
<gene>
    <name evidence="1" type="ORF">ACFSUF_20185</name>
</gene>
<sequence length="83" mass="9355">MAIKKRNVMQVGDIWSIGQATFERENKRVKAGSEATNQPVYEISRIVKIQRIEEGTRYVHVTDTKTGTPMIISITGFGKKQST</sequence>
<keyword evidence="2" id="KW-1185">Reference proteome</keyword>
<evidence type="ECO:0000313" key="2">
    <source>
        <dbReference type="Proteomes" id="UP001597541"/>
    </source>
</evidence>
<dbReference type="EMBL" id="JBHUME010000013">
    <property type="protein sequence ID" value="MFD2614737.1"/>
    <property type="molecule type" value="Genomic_DNA"/>
</dbReference>